<dbReference type="GO" id="GO:0005829">
    <property type="term" value="C:cytosol"/>
    <property type="evidence" value="ECO:0007669"/>
    <property type="project" value="TreeGrafter"/>
</dbReference>
<dbReference type="HAMAP" id="MF_00436">
    <property type="entry name" value="Hfq"/>
    <property type="match status" value="1"/>
</dbReference>
<keyword evidence="1 3" id="KW-0694">RNA-binding</keyword>
<dbReference type="PROSITE" id="PS52002">
    <property type="entry name" value="SM"/>
    <property type="match status" value="1"/>
</dbReference>
<dbReference type="InterPro" id="IPR010920">
    <property type="entry name" value="LSM_dom_sf"/>
</dbReference>
<protein>
    <recommendedName>
        <fullName evidence="3">RNA-binding protein Hfq</fullName>
    </recommendedName>
</protein>
<geneLocation type="plasmid" evidence="5 6">
    <name>pSGAir0260_2</name>
</geneLocation>
<evidence type="ECO:0000313" key="5">
    <source>
        <dbReference type="EMBL" id="QHV47640.1"/>
    </source>
</evidence>
<dbReference type="SUPFAM" id="SSF50182">
    <property type="entry name" value="Sm-like ribonucleoproteins"/>
    <property type="match status" value="1"/>
</dbReference>
<dbReference type="PANTHER" id="PTHR34772">
    <property type="entry name" value="RNA-BINDING PROTEIN HFQ"/>
    <property type="match status" value="1"/>
</dbReference>
<evidence type="ECO:0000256" key="1">
    <source>
        <dbReference type="ARBA" id="ARBA00022884"/>
    </source>
</evidence>
<dbReference type="CDD" id="cd01716">
    <property type="entry name" value="Hfq"/>
    <property type="match status" value="1"/>
</dbReference>
<dbReference type="Proteomes" id="UP000464780">
    <property type="component" value="Plasmid pSGAir0260_2"/>
</dbReference>
<organism evidence="5 6">
    <name type="scientific">Bacillus cereus</name>
    <dbReference type="NCBI Taxonomy" id="1396"/>
    <lineage>
        <taxon>Bacteria</taxon>
        <taxon>Bacillati</taxon>
        <taxon>Bacillota</taxon>
        <taxon>Bacilli</taxon>
        <taxon>Bacillales</taxon>
        <taxon>Bacillaceae</taxon>
        <taxon>Bacillus</taxon>
        <taxon>Bacillus cereus group</taxon>
    </lineage>
</organism>
<keyword evidence="2 3" id="KW-0346">Stress response</keyword>
<dbReference type="RefSeq" id="WP_043938531.1">
    <property type="nucleotide sequence ID" value="NZ_CP028013.2"/>
</dbReference>
<dbReference type="NCBIfam" id="TIGR02383">
    <property type="entry name" value="Hfq"/>
    <property type="match status" value="1"/>
</dbReference>
<evidence type="ECO:0000313" key="6">
    <source>
        <dbReference type="Proteomes" id="UP000464780"/>
    </source>
</evidence>
<sequence length="65" mass="7495">MIYTQENFYNKLMEEKKEVTIFLLNGVRVPGKIIAVDKFSVLILSNGKQLFLYKKAISTVSLQKI</sequence>
<evidence type="ECO:0000256" key="2">
    <source>
        <dbReference type="ARBA" id="ARBA00023016"/>
    </source>
</evidence>
<dbReference type="GO" id="GO:0003723">
    <property type="term" value="F:RNA binding"/>
    <property type="evidence" value="ECO:0007669"/>
    <property type="project" value="UniProtKB-UniRule"/>
</dbReference>
<name>A0AB73USW6_BACCE</name>
<evidence type="ECO:0000259" key="4">
    <source>
        <dbReference type="PROSITE" id="PS52002"/>
    </source>
</evidence>
<accession>A0AB73USW6</accession>
<dbReference type="EMBL" id="CP028013">
    <property type="protein sequence ID" value="QHV47640.1"/>
    <property type="molecule type" value="Genomic_DNA"/>
</dbReference>
<dbReference type="InterPro" id="IPR047575">
    <property type="entry name" value="Sm"/>
</dbReference>
<gene>
    <name evidence="3 5" type="primary">hfq</name>
    <name evidence="5" type="ORF">C1N66_32130</name>
</gene>
<dbReference type="GO" id="GO:0006355">
    <property type="term" value="P:regulation of DNA-templated transcription"/>
    <property type="evidence" value="ECO:0007669"/>
    <property type="project" value="InterPro"/>
</dbReference>
<evidence type="ECO:0000256" key="3">
    <source>
        <dbReference type="HAMAP-Rule" id="MF_00436"/>
    </source>
</evidence>
<comment type="similarity">
    <text evidence="3">Belongs to the Hfq family.</text>
</comment>
<dbReference type="Gene3D" id="2.30.30.100">
    <property type="match status" value="1"/>
</dbReference>
<proteinExistence type="inferred from homology"/>
<dbReference type="InterPro" id="IPR005001">
    <property type="entry name" value="Hfq"/>
</dbReference>
<keyword evidence="5" id="KW-0614">Plasmid</keyword>
<comment type="subunit">
    <text evidence="3">Homohexamer.</text>
</comment>
<dbReference type="Pfam" id="PF17209">
    <property type="entry name" value="Hfq"/>
    <property type="match status" value="1"/>
</dbReference>
<dbReference type="GO" id="GO:0043487">
    <property type="term" value="P:regulation of RNA stability"/>
    <property type="evidence" value="ECO:0007669"/>
    <property type="project" value="TreeGrafter"/>
</dbReference>
<dbReference type="GO" id="GO:0045974">
    <property type="term" value="P:regulation of translation, ncRNA-mediated"/>
    <property type="evidence" value="ECO:0007669"/>
    <property type="project" value="TreeGrafter"/>
</dbReference>
<reference evidence="5 6" key="1">
    <citation type="submission" date="2018-03" db="EMBL/GenBank/DDBJ databases">
        <title>The complete genome of bacterial strain SGAir0260.</title>
        <authorList>
            <person name="Schuster S.C."/>
        </authorList>
    </citation>
    <scope>NUCLEOTIDE SEQUENCE [LARGE SCALE GENOMIC DNA]</scope>
    <source>
        <strain evidence="5 6">SGAir0260</strain>
        <plasmid evidence="5 6">pSGAir0260_2</plasmid>
    </source>
</reference>
<comment type="function">
    <text evidence="3">RNA chaperone that binds small regulatory RNA (sRNAs) and mRNAs to facilitate mRNA translational regulation in response to envelope stress, environmental stress and changes in metabolite concentrations. Also binds with high specificity to tRNAs.</text>
</comment>
<feature type="domain" description="Sm" evidence="4">
    <location>
        <begin position="6"/>
        <end position="65"/>
    </location>
</feature>
<dbReference type="AlphaFoldDB" id="A0AB73USW6"/>
<dbReference type="PANTHER" id="PTHR34772:SF1">
    <property type="entry name" value="RNA-BINDING PROTEIN HFQ"/>
    <property type="match status" value="1"/>
</dbReference>